<gene>
    <name evidence="1" type="ORF">DP065_01970</name>
</gene>
<sequence>MTKKIKLALGLIGTITPIFSLPIVASKCEKNNNNSTIHENALLKSELSKIVAFATEGKTASEICNDYSLIKYAGYDQDKIIAKIFNISIIDENNINVKFIATLYADPRKSAIREIDIKLSGLERRKEFEELLKSEIDKVQLSFPANKTTTELQNDHSLISLTGYDQTKVNPKVIDVVEIDDTHAYVSFFVHLKNGSYWASYSKGKTIIVASKQTLKETYDLLNAEVEKVQINAITDKTAFELIQDNSLINLTGYDVEKANMAIKHVSIADDNHINVVVVASSKENRYVTSLEKSILVETKSLNAILDEELSKLTINDLSGISLEELNYNKSLIEVSGYHDSVVATNILGITKVDDTNAKVLVKINLIGEPSIYKTKEIAISVASSNARLKEIKELLKTEIVKIKGTVTQNKTMEELNKNHNLIKLTGFDTNKYIAHISRINLSENSKEIDVLIKIGFKNNPNWESELKLIHIPYLA</sequence>
<proteinExistence type="predicted"/>
<dbReference type="EMBL" id="CP030140">
    <property type="protein sequence ID" value="AWX69512.1"/>
    <property type="molecule type" value="Genomic_DNA"/>
</dbReference>
<name>A0A2Z4ND62_9BACT</name>
<evidence type="ECO:0000313" key="2">
    <source>
        <dbReference type="Proteomes" id="UP000250218"/>
    </source>
</evidence>
<dbReference type="Proteomes" id="UP000250218">
    <property type="component" value="Chromosome"/>
</dbReference>
<accession>A0A2Z4ND62</accession>
<dbReference type="KEGG" id="mane:DP065_01970"/>
<dbReference type="AlphaFoldDB" id="A0A2Z4ND62"/>
<keyword evidence="2" id="KW-1185">Reference proteome</keyword>
<protein>
    <submittedName>
        <fullName evidence="1">Uncharacterized protein</fullName>
    </submittedName>
</protein>
<organism evidence="1 2">
    <name type="scientific">[Mycoplasma] anseris</name>
    <dbReference type="NCBI Taxonomy" id="92400"/>
    <lineage>
        <taxon>Bacteria</taxon>
        <taxon>Bacillati</taxon>
        <taxon>Mycoplasmatota</taxon>
        <taxon>Mycoplasmoidales</taxon>
        <taxon>Metamycoplasmataceae</taxon>
        <taxon>Metamycoplasma</taxon>
    </lineage>
</organism>
<reference evidence="2" key="1">
    <citation type="submission" date="2018-06" db="EMBL/GenBank/DDBJ databases">
        <title>Complete genome sequences of Mycoplasma anatis, M. anseris and M. cloacale type strains.</title>
        <authorList>
            <person name="Grozner D."/>
            <person name="Forro B."/>
            <person name="Sulyok K.M."/>
            <person name="Marton S."/>
            <person name="Kreizinger Z."/>
            <person name="Banyai K."/>
            <person name="Gyuranecz M."/>
        </authorList>
    </citation>
    <scope>NUCLEOTIDE SEQUENCE [LARGE SCALE GENOMIC DNA]</scope>
    <source>
        <strain evidence="2">ATCC 49234</strain>
    </source>
</reference>
<dbReference type="RefSeq" id="WP_033178554.1">
    <property type="nucleotide sequence ID" value="NZ_CP030140.1"/>
</dbReference>
<evidence type="ECO:0000313" key="1">
    <source>
        <dbReference type="EMBL" id="AWX69512.1"/>
    </source>
</evidence>